<dbReference type="PANTHER" id="PTHR31302:SF31">
    <property type="entry name" value="PHOSPHODIESTERASE YAEI"/>
    <property type="match status" value="1"/>
</dbReference>
<dbReference type="GO" id="GO:0009245">
    <property type="term" value="P:lipid A biosynthetic process"/>
    <property type="evidence" value="ECO:0007669"/>
    <property type="project" value="TreeGrafter"/>
</dbReference>
<dbReference type="InterPro" id="IPR004843">
    <property type="entry name" value="Calcineurin-like_PHP"/>
</dbReference>
<feature type="domain" description="Calcineurin-like phosphoesterase" evidence="3">
    <location>
        <begin position="57"/>
        <end position="238"/>
    </location>
</feature>
<keyword evidence="1" id="KW-0479">Metal-binding</keyword>
<evidence type="ECO:0000313" key="5">
    <source>
        <dbReference type="Proteomes" id="UP000283295"/>
    </source>
</evidence>
<dbReference type="GO" id="GO:0008758">
    <property type="term" value="F:UDP-2,3-diacylglucosamine hydrolase activity"/>
    <property type="evidence" value="ECO:0007669"/>
    <property type="project" value="TreeGrafter"/>
</dbReference>
<dbReference type="InterPro" id="IPR029052">
    <property type="entry name" value="Metallo-depent_PP-like"/>
</dbReference>
<dbReference type="RefSeq" id="WP_119203239.1">
    <property type="nucleotide sequence ID" value="NZ_WQPE01000029.1"/>
</dbReference>
<protein>
    <submittedName>
        <fullName evidence="4">Metallophosphoesterase</fullName>
    </submittedName>
</protein>
<dbReference type="CDD" id="cd07385">
    <property type="entry name" value="MPP_YkuE_C"/>
    <property type="match status" value="1"/>
</dbReference>
<gene>
    <name evidence="4" type="ORF">DWX94_12605</name>
</gene>
<dbReference type="EMBL" id="QRVK01000047">
    <property type="protein sequence ID" value="RGS37182.1"/>
    <property type="molecule type" value="Genomic_DNA"/>
</dbReference>
<evidence type="ECO:0000256" key="1">
    <source>
        <dbReference type="ARBA" id="ARBA00022723"/>
    </source>
</evidence>
<proteinExistence type="predicted"/>
<organism evidence="4 5">
    <name type="scientific">Coprococcus eutactus</name>
    <dbReference type="NCBI Taxonomy" id="33043"/>
    <lineage>
        <taxon>Bacteria</taxon>
        <taxon>Bacillati</taxon>
        <taxon>Bacillota</taxon>
        <taxon>Clostridia</taxon>
        <taxon>Lachnospirales</taxon>
        <taxon>Lachnospiraceae</taxon>
        <taxon>Coprococcus</taxon>
    </lineage>
</organism>
<keyword evidence="2" id="KW-0378">Hydrolase</keyword>
<dbReference type="PANTHER" id="PTHR31302">
    <property type="entry name" value="TRANSMEMBRANE PROTEIN WITH METALLOPHOSPHOESTERASE DOMAIN-RELATED"/>
    <property type="match status" value="1"/>
</dbReference>
<comment type="caution">
    <text evidence="4">The sequence shown here is derived from an EMBL/GenBank/DDBJ whole genome shotgun (WGS) entry which is preliminary data.</text>
</comment>
<evidence type="ECO:0000256" key="2">
    <source>
        <dbReference type="ARBA" id="ARBA00022801"/>
    </source>
</evidence>
<dbReference type="SUPFAM" id="SSF56300">
    <property type="entry name" value="Metallo-dependent phosphatases"/>
    <property type="match status" value="1"/>
</dbReference>
<dbReference type="GO" id="GO:0016020">
    <property type="term" value="C:membrane"/>
    <property type="evidence" value="ECO:0007669"/>
    <property type="project" value="GOC"/>
</dbReference>
<evidence type="ECO:0000313" key="4">
    <source>
        <dbReference type="EMBL" id="RGS37182.1"/>
    </source>
</evidence>
<dbReference type="Gene3D" id="3.60.21.10">
    <property type="match status" value="1"/>
</dbReference>
<dbReference type="InterPro" id="IPR051158">
    <property type="entry name" value="Metallophosphoesterase_sf"/>
</dbReference>
<accession>A0A412IIU7</accession>
<dbReference type="Pfam" id="PF00149">
    <property type="entry name" value="Metallophos"/>
    <property type="match status" value="1"/>
</dbReference>
<dbReference type="Proteomes" id="UP000283295">
    <property type="component" value="Unassembled WGS sequence"/>
</dbReference>
<dbReference type="OrthoDB" id="9780884at2"/>
<evidence type="ECO:0000259" key="3">
    <source>
        <dbReference type="Pfam" id="PF00149"/>
    </source>
</evidence>
<reference evidence="4 5" key="1">
    <citation type="submission" date="2018-08" db="EMBL/GenBank/DDBJ databases">
        <title>A genome reference for cultivated species of the human gut microbiota.</title>
        <authorList>
            <person name="Zou Y."/>
            <person name="Xue W."/>
            <person name="Luo G."/>
        </authorList>
    </citation>
    <scope>NUCLEOTIDE SEQUENCE [LARGE SCALE GENOMIC DNA]</scope>
    <source>
        <strain evidence="4 5">AF22-21</strain>
    </source>
</reference>
<dbReference type="GO" id="GO:0046872">
    <property type="term" value="F:metal ion binding"/>
    <property type="evidence" value="ECO:0007669"/>
    <property type="project" value="UniProtKB-KW"/>
</dbReference>
<dbReference type="AlphaFoldDB" id="A0A412IIU7"/>
<name>A0A412IIU7_9FIRM</name>
<sequence length="302" mass="33865">MNSENIRSNRKKYIKSALVLLIVIALLLFCSYQNRHLETTYYTYKAEQLGADLEGYRIVQISDLHNVKFGKNNQKLVDRIRECEPDMIVLTGDLVDSNHTNVDRAVQFVDEIVKICPVYYVTGNHEYWLEKSEYDELMDGLVSAGVVILDNQVVEISRGDAKFRLVGLDDRSLADGTLEALLSDESIRNNQAEQKEEIADNEDSGEKELTVVLAHEPQYLARYAGTGVDLVLSGHAHGGQFRLPFVGGIVAPDQGFLPEYTAGEYYMNGTEMIVSRGLGNSVIPVRLFNYPEIVCVDLVGKH</sequence>